<dbReference type="SUPFAM" id="SSF51735">
    <property type="entry name" value="NAD(P)-binding Rossmann-fold domains"/>
    <property type="match status" value="1"/>
</dbReference>
<dbReference type="InterPro" id="IPR020904">
    <property type="entry name" value="Sc_DH/Rdtase_CS"/>
</dbReference>
<keyword evidence="7" id="KW-1185">Reference proteome</keyword>
<feature type="coiled-coil region" evidence="4">
    <location>
        <begin position="33"/>
        <end position="63"/>
    </location>
</feature>
<dbReference type="PIRSF" id="PIRSF000126">
    <property type="entry name" value="11-beta-HSD1"/>
    <property type="match status" value="1"/>
</dbReference>
<keyword evidence="4" id="KW-0175">Coiled coil</keyword>
<evidence type="ECO:0000256" key="4">
    <source>
        <dbReference type="SAM" id="Coils"/>
    </source>
</evidence>
<evidence type="ECO:0000313" key="7">
    <source>
        <dbReference type="Proteomes" id="UP000199580"/>
    </source>
</evidence>
<dbReference type="Proteomes" id="UP000199580">
    <property type="component" value="Unassembled WGS sequence"/>
</dbReference>
<dbReference type="PROSITE" id="PS00061">
    <property type="entry name" value="ADH_SHORT"/>
    <property type="match status" value="1"/>
</dbReference>
<dbReference type="InterPro" id="IPR036291">
    <property type="entry name" value="NAD(P)-bd_dom_sf"/>
</dbReference>
<dbReference type="PRINTS" id="PR00080">
    <property type="entry name" value="SDRFAMILY"/>
</dbReference>
<proteinExistence type="inferred from homology"/>
<dbReference type="EMBL" id="FNEZ01000001">
    <property type="protein sequence ID" value="SDJ19672.1"/>
    <property type="molecule type" value="Genomic_DNA"/>
</dbReference>
<comment type="similarity">
    <text evidence="1 3">Belongs to the short-chain dehydrogenases/reductases (SDR) family.</text>
</comment>
<dbReference type="RefSeq" id="WP_091391484.1">
    <property type="nucleotide sequence ID" value="NZ_BKAI01000001.1"/>
</dbReference>
<feature type="region of interest" description="Disordered" evidence="5">
    <location>
        <begin position="255"/>
        <end position="300"/>
    </location>
</feature>
<dbReference type="PRINTS" id="PR00081">
    <property type="entry name" value="GDHRDH"/>
</dbReference>
<feature type="compositionally biased region" description="Basic and acidic residues" evidence="5">
    <location>
        <begin position="265"/>
        <end position="284"/>
    </location>
</feature>
<dbReference type="Gene3D" id="3.40.50.720">
    <property type="entry name" value="NAD(P)-binding Rossmann-like Domain"/>
    <property type="match status" value="1"/>
</dbReference>
<organism evidence="6 7">
    <name type="scientific">Flavobacterium noncentrifugens</name>
    <dbReference type="NCBI Taxonomy" id="1128970"/>
    <lineage>
        <taxon>Bacteria</taxon>
        <taxon>Pseudomonadati</taxon>
        <taxon>Bacteroidota</taxon>
        <taxon>Flavobacteriia</taxon>
        <taxon>Flavobacteriales</taxon>
        <taxon>Flavobacteriaceae</taxon>
        <taxon>Flavobacterium</taxon>
    </lineage>
</organism>
<dbReference type="AlphaFoldDB" id="A0A1G8RRW1"/>
<dbReference type="InterPro" id="IPR002347">
    <property type="entry name" value="SDR_fam"/>
</dbReference>
<dbReference type="STRING" id="1128970.SAMN04487935_0252"/>
<dbReference type="GO" id="GO:0016491">
    <property type="term" value="F:oxidoreductase activity"/>
    <property type="evidence" value="ECO:0007669"/>
    <property type="project" value="UniProtKB-KW"/>
</dbReference>
<sequence length="300" mass="33175">MKNEYQKHALVTGATSGIGYELAKLLAKDNYSLVLVARNRENLEETARELQELSQNIHTHIIDIDLFEPGAAQRVYNKTQELGVRIDVLVNNAGQGEWGLFSNTDLEREIAIVQLNVVASMTLTKLYLKEMLERNSGKILQLASSVSKTPAPYLSVYAATKAFVLSLVEALQKEIENSDVTITALQPGATDTDFFHKAKAENTVTYKEASMYTPEEVAKAGFEGLMKGEATVVPGFMNKTQGILNSLMSDDAVADSMEKQMQPSKKTEGKSESKHEPSQRERQKINSTIGSVHGDYERVI</sequence>
<evidence type="ECO:0008006" key="8">
    <source>
        <dbReference type="Google" id="ProtNLM"/>
    </source>
</evidence>
<name>A0A1G8RRW1_9FLAO</name>
<evidence type="ECO:0000256" key="5">
    <source>
        <dbReference type="SAM" id="MobiDB-lite"/>
    </source>
</evidence>
<dbReference type="OrthoDB" id="9808814at2"/>
<protein>
    <recommendedName>
        <fullName evidence="8">Short-chain dehydrogenase</fullName>
    </recommendedName>
</protein>
<reference evidence="6 7" key="1">
    <citation type="submission" date="2016-10" db="EMBL/GenBank/DDBJ databases">
        <authorList>
            <person name="de Groot N.N."/>
        </authorList>
    </citation>
    <scope>NUCLEOTIDE SEQUENCE [LARGE SCALE GENOMIC DNA]</scope>
    <source>
        <strain evidence="6 7">CGMCC 1.10076</strain>
    </source>
</reference>
<evidence type="ECO:0000313" key="6">
    <source>
        <dbReference type="EMBL" id="SDJ19672.1"/>
    </source>
</evidence>
<dbReference type="PANTHER" id="PTHR44196">
    <property type="entry name" value="DEHYDROGENASE/REDUCTASE SDR FAMILY MEMBER 7B"/>
    <property type="match status" value="1"/>
</dbReference>
<evidence type="ECO:0000256" key="2">
    <source>
        <dbReference type="ARBA" id="ARBA00023002"/>
    </source>
</evidence>
<gene>
    <name evidence="6" type="ORF">SAMN04487935_0252</name>
</gene>
<dbReference type="CDD" id="cd05233">
    <property type="entry name" value="SDR_c"/>
    <property type="match status" value="1"/>
</dbReference>
<dbReference type="Pfam" id="PF00106">
    <property type="entry name" value="adh_short"/>
    <property type="match status" value="1"/>
</dbReference>
<evidence type="ECO:0000256" key="3">
    <source>
        <dbReference type="RuleBase" id="RU000363"/>
    </source>
</evidence>
<accession>A0A1G8RRW1</accession>
<keyword evidence="2" id="KW-0560">Oxidoreductase</keyword>
<dbReference type="GO" id="GO:0016020">
    <property type="term" value="C:membrane"/>
    <property type="evidence" value="ECO:0007669"/>
    <property type="project" value="TreeGrafter"/>
</dbReference>
<evidence type="ECO:0000256" key="1">
    <source>
        <dbReference type="ARBA" id="ARBA00006484"/>
    </source>
</evidence>
<dbReference type="PANTHER" id="PTHR44196:SF2">
    <property type="entry name" value="SHORT-CHAIN DEHYDROGENASE-RELATED"/>
    <property type="match status" value="1"/>
</dbReference>